<evidence type="ECO:0000313" key="1">
    <source>
        <dbReference type="EMBL" id="VVC25884.1"/>
    </source>
</evidence>
<reference evidence="1 2" key="1">
    <citation type="submission" date="2019-08" db="EMBL/GenBank/DDBJ databases">
        <authorList>
            <person name="Alioto T."/>
            <person name="Alioto T."/>
            <person name="Gomez Garrido J."/>
        </authorList>
    </citation>
    <scope>NUCLEOTIDE SEQUENCE [LARGE SCALE GENOMIC DNA]</scope>
</reference>
<sequence>MSALQIGNGLYEARPHPGYPEAVPDMIYTVPIPVEATVSPDDSYQHYSQK</sequence>
<name>A0A5E4M3Q9_9HEMI</name>
<keyword evidence="2" id="KW-1185">Reference proteome</keyword>
<organism evidence="1 2">
    <name type="scientific">Cinara cedri</name>
    <dbReference type="NCBI Taxonomy" id="506608"/>
    <lineage>
        <taxon>Eukaryota</taxon>
        <taxon>Metazoa</taxon>
        <taxon>Ecdysozoa</taxon>
        <taxon>Arthropoda</taxon>
        <taxon>Hexapoda</taxon>
        <taxon>Insecta</taxon>
        <taxon>Pterygota</taxon>
        <taxon>Neoptera</taxon>
        <taxon>Paraneoptera</taxon>
        <taxon>Hemiptera</taxon>
        <taxon>Sternorrhyncha</taxon>
        <taxon>Aphidomorpha</taxon>
        <taxon>Aphidoidea</taxon>
        <taxon>Aphididae</taxon>
        <taxon>Lachninae</taxon>
        <taxon>Cinara</taxon>
    </lineage>
</organism>
<evidence type="ECO:0000313" key="2">
    <source>
        <dbReference type="Proteomes" id="UP000325440"/>
    </source>
</evidence>
<proteinExistence type="predicted"/>
<gene>
    <name evidence="1" type="ORF">CINCED_3A024936</name>
</gene>
<dbReference type="EMBL" id="CABPRJ010000021">
    <property type="protein sequence ID" value="VVC25884.1"/>
    <property type="molecule type" value="Genomic_DNA"/>
</dbReference>
<dbReference type="AlphaFoldDB" id="A0A5E4M3Q9"/>
<protein>
    <submittedName>
        <fullName evidence="1">Uncharacterized protein</fullName>
    </submittedName>
</protein>
<accession>A0A5E4M3Q9</accession>
<dbReference type="Proteomes" id="UP000325440">
    <property type="component" value="Unassembled WGS sequence"/>
</dbReference>